<protein>
    <submittedName>
        <fullName evidence="1">Uncharacterized protein</fullName>
    </submittedName>
</protein>
<evidence type="ECO:0000313" key="2">
    <source>
        <dbReference type="Proteomes" id="UP001152795"/>
    </source>
</evidence>
<reference evidence="1" key="1">
    <citation type="submission" date="2020-04" db="EMBL/GenBank/DDBJ databases">
        <authorList>
            <person name="Alioto T."/>
            <person name="Alioto T."/>
            <person name="Gomez Garrido J."/>
        </authorList>
    </citation>
    <scope>NUCLEOTIDE SEQUENCE</scope>
    <source>
        <strain evidence="1">A484AB</strain>
    </source>
</reference>
<dbReference type="Gene3D" id="2.60.120.260">
    <property type="entry name" value="Galactose-binding domain-like"/>
    <property type="match status" value="1"/>
</dbReference>
<dbReference type="InterPro" id="IPR008979">
    <property type="entry name" value="Galactose-bd-like_sf"/>
</dbReference>
<dbReference type="Proteomes" id="UP001152795">
    <property type="component" value="Unassembled WGS sequence"/>
</dbReference>
<accession>A0A7D9J2E9</accession>
<dbReference type="SUPFAM" id="SSF49785">
    <property type="entry name" value="Galactose-binding domain-like"/>
    <property type="match status" value="1"/>
</dbReference>
<name>A0A7D9J2E9_PARCT</name>
<dbReference type="AlphaFoldDB" id="A0A7D9J2E9"/>
<proteinExistence type="predicted"/>
<sequence>MLCIAILAFYQISQTSSELIKFEAEDGSYTGSIKDRSAASGKATVYLTASQSVTHTFPTRSSCSVEIHDVAYTNDGGSDVIEVQIDGIRIGSFNTIAASNFGMNWNVIRNTGMIGENRKINSGSHQLQLKAVNTDSYGVELDKSILNLTCTARIQPSPMCTNISLLTGALNCNNPPYATRNSSDTSCAEEDNVNIPIFYSGVQSFKVTAHLPEYYPSITTMNNRKENFTNCKFASQNIWKIGVNDNSHSEFAASCASNVYYIGESISTFCHEITNKYNNTKYKIYFTARGISSGLVEASIGSVLTVKFTEVTGNLVLQARCFGRNKKWLSLGNATFNSGELTKMWRVPDLTWSEGQNSNQIELQVANGSSINASGKFDYIKLDKREERGESNTITVFNNGETIIEAITIDFWWLYPKGMIIKNLHNNQEWHNITYFRIYRKIPGTNNFSQLFVLYQDGNSRILPFPPDGIDWIPFGSSVIIGPTTNPIRPYASIIRVNINAKSLIMELHYESGGKATATLQYTTTSTTIHVDDISYTTTPLIPFTTFRSMWVADGNADVDRVQTSRNSWHIQYGWQSISASSFKFFRSCVSTHNTLSPDILIAVSCKTAESSQASESRFSNKSTAFIWAIIAISVLFNCYTS</sequence>
<dbReference type="OrthoDB" id="6088294at2759"/>
<dbReference type="EMBL" id="CACRXK020010541">
    <property type="protein sequence ID" value="CAB4019594.1"/>
    <property type="molecule type" value="Genomic_DNA"/>
</dbReference>
<evidence type="ECO:0000313" key="1">
    <source>
        <dbReference type="EMBL" id="CAB4019594.1"/>
    </source>
</evidence>
<comment type="caution">
    <text evidence="1">The sequence shown here is derived from an EMBL/GenBank/DDBJ whole genome shotgun (WGS) entry which is preliminary data.</text>
</comment>
<gene>
    <name evidence="1" type="ORF">PACLA_8A030402</name>
</gene>
<keyword evidence="2" id="KW-1185">Reference proteome</keyword>
<organism evidence="1 2">
    <name type="scientific">Paramuricea clavata</name>
    <name type="common">Red gorgonian</name>
    <name type="synonym">Violescent sea-whip</name>
    <dbReference type="NCBI Taxonomy" id="317549"/>
    <lineage>
        <taxon>Eukaryota</taxon>
        <taxon>Metazoa</taxon>
        <taxon>Cnidaria</taxon>
        <taxon>Anthozoa</taxon>
        <taxon>Octocorallia</taxon>
        <taxon>Malacalcyonacea</taxon>
        <taxon>Plexauridae</taxon>
        <taxon>Paramuricea</taxon>
    </lineage>
</organism>